<evidence type="ECO:0000256" key="2">
    <source>
        <dbReference type="ARBA" id="ARBA00022705"/>
    </source>
</evidence>
<dbReference type="InterPro" id="IPR012340">
    <property type="entry name" value="NA-bd_OB-fold"/>
</dbReference>
<dbReference type="Proteomes" id="UP000198620">
    <property type="component" value="Unassembled WGS sequence"/>
</dbReference>
<dbReference type="InterPro" id="IPR000424">
    <property type="entry name" value="Primosome_PriB/ssb"/>
</dbReference>
<dbReference type="GO" id="GO:0006269">
    <property type="term" value="P:DNA replication, synthesis of primer"/>
    <property type="evidence" value="ECO:0007669"/>
    <property type="project" value="UniProtKB-KW"/>
</dbReference>
<reference evidence="5 6" key="1">
    <citation type="submission" date="2016-10" db="EMBL/GenBank/DDBJ databases">
        <authorList>
            <person name="de Groot N.N."/>
        </authorList>
    </citation>
    <scope>NUCLEOTIDE SEQUENCE [LARGE SCALE GENOMIC DNA]</scope>
    <source>
        <strain evidence="5 6">Nv1</strain>
    </source>
</reference>
<dbReference type="RefSeq" id="WP_090829126.1">
    <property type="nucleotide sequence ID" value="NZ_FOBH01000010.1"/>
</dbReference>
<keyword evidence="6" id="KW-1185">Reference proteome</keyword>
<dbReference type="InterPro" id="IPR023646">
    <property type="entry name" value="Prisomal_replication_PriB"/>
</dbReference>
<comment type="subunit">
    <text evidence="4">Homodimer. Interacts with PriA and DnaT. Component of the replication restart primosome. Primosome assembly occurs via a 'hand-off' mechanism. PriA binds to replication forks, subsequently PriB then DnaT bind; DnaT then displaces ssDNA to generate the helicase loading substrate.</text>
</comment>
<dbReference type="STRING" id="1233.SAMN05216387_11014"/>
<dbReference type="SUPFAM" id="SSF50249">
    <property type="entry name" value="Nucleic acid-binding proteins"/>
    <property type="match status" value="1"/>
</dbReference>
<dbReference type="PIRSF" id="PIRSF003135">
    <property type="entry name" value="Primosomal_n"/>
    <property type="match status" value="1"/>
</dbReference>
<keyword evidence="1 4" id="KW-0639">Primosome</keyword>
<name>A0A1H7PTZ6_9PROT</name>
<protein>
    <recommendedName>
        <fullName evidence="4">Replication restart protein PriB</fullName>
    </recommendedName>
</protein>
<comment type="function">
    <text evidence="4">Involved in the restart of stalled replication forks, which reloads the replicative helicase on sites other than the origin of replication; the PriA-PriB pathway is the major replication restart pathway. During primosome assembly it facilitates complex formation between PriA and DnaT on DNA; stabilizes PriA on DNA. Stimulates the DNA unwinding activity of PriA helicase.</text>
</comment>
<proteinExistence type="inferred from homology"/>
<keyword evidence="2 4" id="KW-0235">DNA replication</keyword>
<sequence>MNCNQTAICGKIVEIASLRYTPAGVAVTEFKISHVSRQIEAGRSRQVECEVSAVALGQMAEIISRVTAGTAVKLVGFLAKKSRMSLQLVLHVNNIDPV</sequence>
<dbReference type="AlphaFoldDB" id="A0A1H7PTZ6"/>
<dbReference type="Gene3D" id="2.40.50.140">
    <property type="entry name" value="Nucleic acid-binding proteins"/>
    <property type="match status" value="1"/>
</dbReference>
<evidence type="ECO:0000256" key="3">
    <source>
        <dbReference type="ARBA" id="ARBA00023125"/>
    </source>
</evidence>
<evidence type="ECO:0000256" key="1">
    <source>
        <dbReference type="ARBA" id="ARBA00022515"/>
    </source>
</evidence>
<accession>A0A1H7PTZ6</accession>
<dbReference type="GO" id="GO:0003697">
    <property type="term" value="F:single-stranded DNA binding"/>
    <property type="evidence" value="ECO:0007669"/>
    <property type="project" value="UniProtKB-UniRule"/>
</dbReference>
<evidence type="ECO:0000313" key="5">
    <source>
        <dbReference type="EMBL" id="SEL39242.1"/>
    </source>
</evidence>
<dbReference type="NCBIfam" id="TIGR04418">
    <property type="entry name" value="PriB_gamma"/>
    <property type="match status" value="1"/>
</dbReference>
<dbReference type="GO" id="GO:1990077">
    <property type="term" value="C:primosome complex"/>
    <property type="evidence" value="ECO:0007669"/>
    <property type="project" value="UniProtKB-UniRule"/>
</dbReference>
<dbReference type="HAMAP" id="MF_00720">
    <property type="entry name" value="PriB"/>
    <property type="match status" value="1"/>
</dbReference>
<dbReference type="OrthoDB" id="9180733at2"/>
<dbReference type="EMBL" id="FOBH01000010">
    <property type="protein sequence ID" value="SEL39242.1"/>
    <property type="molecule type" value="Genomic_DNA"/>
</dbReference>
<organism evidence="5 6">
    <name type="scientific">Nitrosovibrio tenuis</name>
    <dbReference type="NCBI Taxonomy" id="1233"/>
    <lineage>
        <taxon>Bacteria</taxon>
        <taxon>Pseudomonadati</taxon>
        <taxon>Pseudomonadota</taxon>
        <taxon>Betaproteobacteria</taxon>
        <taxon>Nitrosomonadales</taxon>
        <taxon>Nitrosomonadaceae</taxon>
        <taxon>Nitrosovibrio</taxon>
    </lineage>
</organism>
<dbReference type="Pfam" id="PF22657">
    <property type="entry name" value="SSB_1"/>
    <property type="match status" value="1"/>
</dbReference>
<evidence type="ECO:0000313" key="6">
    <source>
        <dbReference type="Proteomes" id="UP000198620"/>
    </source>
</evidence>
<dbReference type="PROSITE" id="PS50935">
    <property type="entry name" value="SSB"/>
    <property type="match status" value="1"/>
</dbReference>
<keyword evidence="3 4" id="KW-0238">DNA-binding</keyword>
<gene>
    <name evidence="4" type="primary">priB</name>
    <name evidence="5" type="ORF">SAMN05216387_11014</name>
</gene>
<comment type="similarity">
    <text evidence="4">Belongs to the PriB family.</text>
</comment>
<evidence type="ECO:0000256" key="4">
    <source>
        <dbReference type="HAMAP-Rule" id="MF_00720"/>
    </source>
</evidence>